<proteinExistence type="predicted"/>
<dbReference type="EMBL" id="BSDY01000009">
    <property type="protein sequence ID" value="GLI56651.1"/>
    <property type="molecule type" value="Genomic_DNA"/>
</dbReference>
<dbReference type="GO" id="GO:0071111">
    <property type="term" value="F:cyclic-guanylate-specific phosphodiesterase activity"/>
    <property type="evidence" value="ECO:0007669"/>
    <property type="project" value="InterPro"/>
</dbReference>
<organism evidence="2 3">
    <name type="scientific">Propionigenium maris DSM 9537</name>
    <dbReference type="NCBI Taxonomy" id="1123000"/>
    <lineage>
        <taxon>Bacteria</taxon>
        <taxon>Fusobacteriati</taxon>
        <taxon>Fusobacteriota</taxon>
        <taxon>Fusobacteriia</taxon>
        <taxon>Fusobacteriales</taxon>
        <taxon>Fusobacteriaceae</taxon>
        <taxon>Propionigenium</taxon>
    </lineage>
</organism>
<reference evidence="2" key="1">
    <citation type="submission" date="2022-12" db="EMBL/GenBank/DDBJ databases">
        <title>Reference genome sequencing for broad-spectrum identification of bacterial and archaeal isolates by mass spectrometry.</title>
        <authorList>
            <person name="Sekiguchi Y."/>
            <person name="Tourlousse D.M."/>
        </authorList>
    </citation>
    <scope>NUCLEOTIDE SEQUENCE</scope>
    <source>
        <strain evidence="2">10succ1</strain>
    </source>
</reference>
<dbReference type="InterPro" id="IPR050706">
    <property type="entry name" value="Cyclic-di-GMP_PDE-like"/>
</dbReference>
<dbReference type="InterPro" id="IPR035919">
    <property type="entry name" value="EAL_sf"/>
</dbReference>
<dbReference type="PROSITE" id="PS50883">
    <property type="entry name" value="EAL"/>
    <property type="match status" value="1"/>
</dbReference>
<feature type="domain" description="EAL" evidence="1">
    <location>
        <begin position="1"/>
        <end position="111"/>
    </location>
</feature>
<evidence type="ECO:0000259" key="1">
    <source>
        <dbReference type="PROSITE" id="PS50883"/>
    </source>
</evidence>
<protein>
    <recommendedName>
        <fullName evidence="1">EAL domain-containing protein</fullName>
    </recommendedName>
</protein>
<dbReference type="Proteomes" id="UP001144471">
    <property type="component" value="Unassembled WGS sequence"/>
</dbReference>
<dbReference type="PANTHER" id="PTHR33121:SF71">
    <property type="entry name" value="OXYGEN SENSOR PROTEIN DOSP"/>
    <property type="match status" value="1"/>
</dbReference>
<sequence>MELRAMGVGISIDGFGTGFHSLSFIKNLSIDRIKIDKRFILNLSVDPCDATIIKTIITMGELLNLKVTAEGIETNEQLEALRKLDCDEIQGSYFTPPICSAEYENFYFSWSHSLE</sequence>
<accession>A0A9W6GMR6</accession>
<dbReference type="Gene3D" id="3.20.20.450">
    <property type="entry name" value="EAL domain"/>
    <property type="match status" value="1"/>
</dbReference>
<evidence type="ECO:0000313" key="3">
    <source>
        <dbReference type="Proteomes" id="UP001144471"/>
    </source>
</evidence>
<gene>
    <name evidence="2" type="ORF">PM10SUCC1_21650</name>
</gene>
<comment type="caution">
    <text evidence="2">The sequence shown here is derived from an EMBL/GenBank/DDBJ whole genome shotgun (WGS) entry which is preliminary data.</text>
</comment>
<dbReference type="CDD" id="cd01948">
    <property type="entry name" value="EAL"/>
    <property type="match status" value="1"/>
</dbReference>
<evidence type="ECO:0000313" key="2">
    <source>
        <dbReference type="EMBL" id="GLI56651.1"/>
    </source>
</evidence>
<name>A0A9W6GMR6_9FUSO</name>
<keyword evidence="3" id="KW-1185">Reference proteome</keyword>
<dbReference type="SUPFAM" id="SSF141868">
    <property type="entry name" value="EAL domain-like"/>
    <property type="match status" value="1"/>
</dbReference>
<dbReference type="PANTHER" id="PTHR33121">
    <property type="entry name" value="CYCLIC DI-GMP PHOSPHODIESTERASE PDEF"/>
    <property type="match status" value="1"/>
</dbReference>
<dbReference type="InterPro" id="IPR001633">
    <property type="entry name" value="EAL_dom"/>
</dbReference>
<dbReference type="SMART" id="SM00052">
    <property type="entry name" value="EAL"/>
    <property type="match status" value="1"/>
</dbReference>
<dbReference type="Pfam" id="PF00563">
    <property type="entry name" value="EAL"/>
    <property type="match status" value="1"/>
</dbReference>
<dbReference type="AlphaFoldDB" id="A0A9W6GMR6"/>